<name>A0A061B185_CYBFA</name>
<evidence type="ECO:0000259" key="2">
    <source>
        <dbReference type="PROSITE" id="PS50048"/>
    </source>
</evidence>
<gene>
    <name evidence="4" type="ORF">BON22_4759</name>
    <name evidence="3" type="ORF">CYFA0S_12e03136g</name>
</gene>
<feature type="domain" description="Zn(2)-C6 fungal-type" evidence="2">
    <location>
        <begin position="26"/>
        <end position="56"/>
    </location>
</feature>
<feature type="region of interest" description="Disordered" evidence="1">
    <location>
        <begin position="1"/>
        <end position="23"/>
    </location>
</feature>
<dbReference type="Proteomes" id="UP000189513">
    <property type="component" value="Unassembled WGS sequence"/>
</dbReference>
<dbReference type="PANTHER" id="PTHR47431">
    <property type="entry name" value="ZN(II)2CYS6 TRANSCRIPTION FACTOR (EUROFUNG)-RELATED"/>
    <property type="match status" value="1"/>
</dbReference>
<dbReference type="SMART" id="SM00066">
    <property type="entry name" value="GAL4"/>
    <property type="match status" value="1"/>
</dbReference>
<evidence type="ECO:0000313" key="5">
    <source>
        <dbReference type="Proteomes" id="UP000189513"/>
    </source>
</evidence>
<reference evidence="5" key="2">
    <citation type="journal article" date="2017" name="Genome Announc.">
        <title>Genome sequences of Cyberlindnera fabianii 65, Pichia kudriavzevii 129, and Saccharomyces cerevisiae 131 isolated from fermented masau fruits in Zimbabwe.</title>
        <authorList>
            <person name="van Rijswijck I.M.H."/>
            <person name="Derks M.F.L."/>
            <person name="Abee T."/>
            <person name="de Ridder D."/>
            <person name="Smid E.J."/>
        </authorList>
    </citation>
    <scope>NUCLEOTIDE SEQUENCE [LARGE SCALE GENOMIC DNA]</scope>
    <source>
        <strain evidence="5">65</strain>
    </source>
</reference>
<feature type="compositionally biased region" description="Polar residues" evidence="1">
    <location>
        <begin position="662"/>
        <end position="678"/>
    </location>
</feature>
<organism evidence="3">
    <name type="scientific">Cyberlindnera fabianii</name>
    <name type="common">Yeast</name>
    <name type="synonym">Hansenula fabianii</name>
    <dbReference type="NCBI Taxonomy" id="36022"/>
    <lineage>
        <taxon>Eukaryota</taxon>
        <taxon>Fungi</taxon>
        <taxon>Dikarya</taxon>
        <taxon>Ascomycota</taxon>
        <taxon>Saccharomycotina</taxon>
        <taxon>Saccharomycetes</taxon>
        <taxon>Phaffomycetales</taxon>
        <taxon>Phaffomycetaceae</taxon>
        <taxon>Cyberlindnera</taxon>
    </lineage>
</organism>
<dbReference type="GO" id="GO:0008270">
    <property type="term" value="F:zinc ion binding"/>
    <property type="evidence" value="ECO:0007669"/>
    <property type="project" value="InterPro"/>
</dbReference>
<dbReference type="CDD" id="cd00067">
    <property type="entry name" value="GAL4"/>
    <property type="match status" value="1"/>
</dbReference>
<dbReference type="OrthoDB" id="2399539at2759"/>
<feature type="region of interest" description="Disordered" evidence="1">
    <location>
        <begin position="662"/>
        <end position="711"/>
    </location>
</feature>
<sequence>MDQSPSESTTEHTSASRSTGKHVSRACLQCRSRHLKCDGNLPKCNRCTKGGKECSYVKSNRGGSRKKGVKKSNQTTSSIEPAPHPGDIEISSLPCSSGSGKEHGPCPNGHDKSTCGFLNDGSLTQLPCTSKDKRHIDDPSARTTVGIERNSHAQPAQKILTQQFNVSTIVHNYYTKFHKSHPVLPPLSEINDFLTLSDNPKELLSVMKVIGDGYTSSIYSKNINAVFDIAIEISDYINHSTKDVISLQTLILLSLLCHISALHDLSTTLRKQAIELAIKLDINNLDIDTFAGEDINGHYVKGSQSNTSNLPTLGLTPNGSSSDEVNINFFNTKRVRALSEFTLKESARRSFWELFFLDIIIGCADGKTLSTLASADCFVKFPSTPSKKEFDYETRSSTSKLVDEAVRLNNYIFSNMSIGQQYMKLTASLSNWELKFSNPDFYKIPYLVDENGVVNEGIHQGIIMLNYAKIFTHRPLSFLWRSDVPRNLKCVEFLSDQLNKNDDNCQDLPNQKDMINSRKIIETRKTIDAANLIAKTLIDTNPVDILKRTPLSACSLAFAGLVHLSAYLWSTQIINSKDQTQNQPAPGDLNIYEEYMKLELSGIYQISSHFYLSSKIANYLMETVAKLLPNLHKKISANFQQFTEDQLPASIARSPTSFAVPVESTSSASSGRVQSHNPISMDMSYNIPSAHTGSSTGDGDEPMSPQSDTGCDWIDKNKLDFDFTNFTLPDIDLDALGAIDDMIKGGSSLFR</sequence>
<dbReference type="PANTHER" id="PTHR47431:SF1">
    <property type="entry name" value="ZN(II)2CYS6 TRANSCRIPTION FACTOR (EUROFUNG)"/>
    <property type="match status" value="1"/>
</dbReference>
<protein>
    <submittedName>
        <fullName evidence="3">CYFA0S12e03136g1_1</fullName>
    </submittedName>
    <submittedName>
        <fullName evidence="4">Quinic acid utilization activator</fullName>
    </submittedName>
</protein>
<dbReference type="EMBL" id="LK052897">
    <property type="protein sequence ID" value="CDR43677.1"/>
    <property type="molecule type" value="Genomic_DNA"/>
</dbReference>
<dbReference type="VEuPathDB" id="FungiDB:BON22_4759"/>
<feature type="region of interest" description="Disordered" evidence="1">
    <location>
        <begin position="58"/>
        <end position="106"/>
    </location>
</feature>
<dbReference type="InterPro" id="IPR036864">
    <property type="entry name" value="Zn2-C6_fun-type_DNA-bd_sf"/>
</dbReference>
<dbReference type="GO" id="GO:0000981">
    <property type="term" value="F:DNA-binding transcription factor activity, RNA polymerase II-specific"/>
    <property type="evidence" value="ECO:0007669"/>
    <property type="project" value="InterPro"/>
</dbReference>
<keyword evidence="5" id="KW-1185">Reference proteome</keyword>
<proteinExistence type="predicted"/>
<evidence type="ECO:0000313" key="3">
    <source>
        <dbReference type="EMBL" id="CDR43677.1"/>
    </source>
</evidence>
<dbReference type="EMBL" id="MPUK01000011">
    <property type="protein sequence ID" value="ONH65497.1"/>
    <property type="molecule type" value="Genomic_DNA"/>
</dbReference>
<dbReference type="Pfam" id="PF00172">
    <property type="entry name" value="Zn_clus"/>
    <property type="match status" value="1"/>
</dbReference>
<dbReference type="SUPFAM" id="SSF57701">
    <property type="entry name" value="Zn2/Cys6 DNA-binding domain"/>
    <property type="match status" value="1"/>
</dbReference>
<evidence type="ECO:0000256" key="1">
    <source>
        <dbReference type="SAM" id="MobiDB-lite"/>
    </source>
</evidence>
<dbReference type="CDD" id="cd12148">
    <property type="entry name" value="fungal_TF_MHR"/>
    <property type="match status" value="1"/>
</dbReference>
<dbReference type="PROSITE" id="PS00463">
    <property type="entry name" value="ZN2_CY6_FUNGAL_1"/>
    <property type="match status" value="1"/>
</dbReference>
<dbReference type="PROSITE" id="PS50048">
    <property type="entry name" value="ZN2_CY6_FUNGAL_2"/>
    <property type="match status" value="1"/>
</dbReference>
<feature type="compositionally biased region" description="Polar residues" evidence="1">
    <location>
        <begin position="1"/>
        <end position="18"/>
    </location>
</feature>
<dbReference type="STRING" id="36022.A0A061B185"/>
<evidence type="ECO:0000313" key="4">
    <source>
        <dbReference type="EMBL" id="ONH65497.1"/>
    </source>
</evidence>
<dbReference type="AlphaFoldDB" id="A0A061B185"/>
<dbReference type="OMA" id="WDLFIID"/>
<feature type="compositionally biased region" description="Polar residues" evidence="1">
    <location>
        <begin position="686"/>
        <end position="697"/>
    </location>
</feature>
<dbReference type="InterPro" id="IPR001138">
    <property type="entry name" value="Zn2Cys6_DnaBD"/>
</dbReference>
<reference evidence="3" key="1">
    <citation type="journal article" date="2014" name="Genome Announc.">
        <title>Genome sequence of the yeast Cyberlindnera fabianii (Hansenula fabianii).</title>
        <authorList>
            <person name="Freel K.C."/>
            <person name="Sarilar V."/>
            <person name="Neuveglise C."/>
            <person name="Devillers H."/>
            <person name="Friedrich A."/>
            <person name="Schacherer J."/>
        </authorList>
    </citation>
    <scope>NUCLEOTIDE SEQUENCE</scope>
    <source>
        <strain evidence="3">YJS4271</strain>
    </source>
</reference>
<reference evidence="4" key="3">
    <citation type="submission" date="2017-01" db="EMBL/GenBank/DDBJ databases">
        <authorList>
            <person name="Mah S.A."/>
            <person name="Swanson W.J."/>
            <person name="Moy G.W."/>
            <person name="Vacquier V.D."/>
        </authorList>
    </citation>
    <scope>NUCLEOTIDE SEQUENCE [LARGE SCALE GENOMIC DNA]</scope>
    <source>
        <strain evidence="4">65</strain>
    </source>
</reference>
<dbReference type="Gene3D" id="4.10.240.10">
    <property type="entry name" value="Zn(2)-C6 fungal-type DNA-binding domain"/>
    <property type="match status" value="1"/>
</dbReference>
<accession>A0A061B185</accession>